<keyword evidence="3" id="KW-1133">Transmembrane helix</keyword>
<feature type="region of interest" description="Disordered" evidence="5">
    <location>
        <begin position="53"/>
        <end position="85"/>
    </location>
</feature>
<dbReference type="EMBL" id="OIVN01000993">
    <property type="protein sequence ID" value="SPC88388.1"/>
    <property type="molecule type" value="Genomic_DNA"/>
</dbReference>
<dbReference type="PANTHER" id="PTHR14154">
    <property type="entry name" value="UPF0041 BRAIN PROTEIN 44-RELATED"/>
    <property type="match status" value="1"/>
</dbReference>
<dbReference type="GO" id="GO:0016020">
    <property type="term" value="C:membrane"/>
    <property type="evidence" value="ECO:0007669"/>
    <property type="project" value="UniProtKB-SubCell"/>
</dbReference>
<feature type="compositionally biased region" description="Basic and acidic residues" evidence="5">
    <location>
        <begin position="65"/>
        <end position="78"/>
    </location>
</feature>
<dbReference type="AlphaFoldDB" id="A0A2N9FMI3"/>
<evidence type="ECO:0000256" key="3">
    <source>
        <dbReference type="ARBA" id="ARBA00022989"/>
    </source>
</evidence>
<evidence type="ECO:0000256" key="5">
    <source>
        <dbReference type="SAM" id="MobiDB-lite"/>
    </source>
</evidence>
<keyword evidence="4" id="KW-0472">Membrane</keyword>
<feature type="compositionally biased region" description="Polar residues" evidence="5">
    <location>
        <begin position="1"/>
        <end position="12"/>
    </location>
</feature>
<evidence type="ECO:0000313" key="7">
    <source>
        <dbReference type="EMBL" id="SPD00467.1"/>
    </source>
</evidence>
<dbReference type="EMBL" id="OIVN01002090">
    <property type="protein sequence ID" value="SPD00467.1"/>
    <property type="molecule type" value="Genomic_DNA"/>
</dbReference>
<dbReference type="SUPFAM" id="SSF103511">
    <property type="entry name" value="Chlorophyll a-b binding protein"/>
    <property type="match status" value="1"/>
</dbReference>
<evidence type="ECO:0000256" key="1">
    <source>
        <dbReference type="ARBA" id="ARBA00004141"/>
    </source>
</evidence>
<name>A0A2N9FMI3_FAGSY</name>
<evidence type="ECO:0000313" key="6">
    <source>
        <dbReference type="EMBL" id="SPC88388.1"/>
    </source>
</evidence>
<protein>
    <submittedName>
        <fullName evidence="6">Uncharacterized protein</fullName>
    </submittedName>
</protein>
<feature type="region of interest" description="Disordered" evidence="5">
    <location>
        <begin position="1"/>
        <end position="37"/>
    </location>
</feature>
<gene>
    <name evidence="6" type="ORF">FSB_LOCUS16270</name>
    <name evidence="7" type="ORF">FSB_LOCUS28349</name>
</gene>
<keyword evidence="2" id="KW-0812">Transmembrane</keyword>
<accession>A0A2N9FMI3</accession>
<evidence type="ECO:0000256" key="4">
    <source>
        <dbReference type="ARBA" id="ARBA00023136"/>
    </source>
</evidence>
<feature type="compositionally biased region" description="Polar residues" evidence="5">
    <location>
        <begin position="22"/>
        <end position="36"/>
    </location>
</feature>
<comment type="subcellular location">
    <subcellularLocation>
        <location evidence="1">Membrane</location>
        <topology evidence="1">Multi-pass membrane protein</topology>
    </subcellularLocation>
</comment>
<sequence>MASIAITSSLHMASSKHHTKKQTPQSGTAHSLGSKQVTRHVTLDVEGQKGFNMAEHHGKSASYNEKSKNAKEEMEHGSDTGPCGPKFVDERWKNGTWDLNMFVQDGKMDWDGVIVAEARRRKFLELYPEAATEQDTVLFRTSIIPWWAWFMRSYLPEAELINGRAAMVGFFMAYLVDALTGLDVVGQTGNFICKAGLFVTVISVILLRRTQDFETLKKLADEATFYDKQWQASWQDQNASTGALEQTEKKI</sequence>
<reference evidence="6" key="1">
    <citation type="submission" date="2018-02" db="EMBL/GenBank/DDBJ databases">
        <authorList>
            <person name="Cohen D.B."/>
            <person name="Kent A.D."/>
        </authorList>
    </citation>
    <scope>NUCLEOTIDE SEQUENCE</scope>
</reference>
<proteinExistence type="predicted"/>
<evidence type="ECO:0000256" key="2">
    <source>
        <dbReference type="ARBA" id="ARBA00022692"/>
    </source>
</evidence>
<organism evidence="6">
    <name type="scientific">Fagus sylvatica</name>
    <name type="common">Beechnut</name>
    <dbReference type="NCBI Taxonomy" id="28930"/>
    <lineage>
        <taxon>Eukaryota</taxon>
        <taxon>Viridiplantae</taxon>
        <taxon>Streptophyta</taxon>
        <taxon>Embryophyta</taxon>
        <taxon>Tracheophyta</taxon>
        <taxon>Spermatophyta</taxon>
        <taxon>Magnoliopsida</taxon>
        <taxon>eudicotyledons</taxon>
        <taxon>Gunneridae</taxon>
        <taxon>Pentapetalae</taxon>
        <taxon>rosids</taxon>
        <taxon>fabids</taxon>
        <taxon>Fagales</taxon>
        <taxon>Fagaceae</taxon>
        <taxon>Fagus</taxon>
    </lineage>
</organism>